<reference evidence="2" key="1">
    <citation type="journal article" date="2019" name="PLoS Negl. Trop. Dis.">
        <title>Revisiting the worldwide diversity of Leptospira species in the environment.</title>
        <authorList>
            <person name="Vincent A.T."/>
            <person name="Schiettekatte O."/>
            <person name="Bourhy P."/>
            <person name="Veyrier F.J."/>
            <person name="Picardeau M."/>
        </authorList>
    </citation>
    <scope>NUCLEOTIDE SEQUENCE [LARGE SCALE GENOMIC DNA]</scope>
    <source>
        <strain evidence="2">201800293</strain>
    </source>
</reference>
<sequence length="92" mass="10355">MSVNIYVGNLSYEMTENKLNELFSVHGAVSSAKIITDQYTGGSKGFGFIEMKERKDADNAINDLNGKNILNREMKVNPVCIRVQMFFSETLK</sequence>
<gene>
    <name evidence="2" type="ORF">EHQ18_15725</name>
</gene>
<name>A0A6N4Q262_9LEPT</name>
<dbReference type="RefSeq" id="WP_135635640.1">
    <property type="nucleotide sequence ID" value="NZ_RQFE01000026.1"/>
</dbReference>
<dbReference type="Gene3D" id="3.30.70.330">
    <property type="match status" value="1"/>
</dbReference>
<keyword evidence="3" id="KW-1185">Reference proteome</keyword>
<dbReference type="OrthoDB" id="9798855at2"/>
<dbReference type="PANTHER" id="PTHR15241">
    <property type="entry name" value="TRANSFORMER-2-RELATED"/>
    <property type="match status" value="1"/>
</dbReference>
<dbReference type="Pfam" id="PF00076">
    <property type="entry name" value="RRM_1"/>
    <property type="match status" value="1"/>
</dbReference>
<dbReference type="GO" id="GO:0003723">
    <property type="term" value="F:RNA binding"/>
    <property type="evidence" value="ECO:0007669"/>
    <property type="project" value="InterPro"/>
</dbReference>
<evidence type="ECO:0000259" key="1">
    <source>
        <dbReference type="PROSITE" id="PS50102"/>
    </source>
</evidence>
<feature type="domain" description="RRM" evidence="1">
    <location>
        <begin position="3"/>
        <end position="77"/>
    </location>
</feature>
<evidence type="ECO:0000313" key="2">
    <source>
        <dbReference type="EMBL" id="TGK67954.1"/>
    </source>
</evidence>
<dbReference type="InterPro" id="IPR000504">
    <property type="entry name" value="RRM_dom"/>
</dbReference>
<dbReference type="InterPro" id="IPR012677">
    <property type="entry name" value="Nucleotide-bd_a/b_plait_sf"/>
</dbReference>
<comment type="caution">
    <text evidence="2">The sequence shown here is derived from an EMBL/GenBank/DDBJ whole genome shotgun (WGS) entry which is preliminary data.</text>
</comment>
<dbReference type="PANTHER" id="PTHR15241:SF304">
    <property type="entry name" value="RRM DOMAIN-CONTAINING PROTEIN"/>
    <property type="match status" value="1"/>
</dbReference>
<dbReference type="SMART" id="SM00360">
    <property type="entry name" value="RRM"/>
    <property type="match status" value="1"/>
</dbReference>
<dbReference type="AlphaFoldDB" id="A0A6N4Q262"/>
<proteinExistence type="predicted"/>
<dbReference type="EMBL" id="RQFF01000032">
    <property type="protein sequence ID" value="TGK67954.1"/>
    <property type="molecule type" value="Genomic_DNA"/>
</dbReference>
<dbReference type="PROSITE" id="PS50102">
    <property type="entry name" value="RRM"/>
    <property type="match status" value="1"/>
</dbReference>
<protein>
    <submittedName>
        <fullName evidence="2">RNA-binding protein</fullName>
    </submittedName>
</protein>
<dbReference type="SUPFAM" id="SSF54928">
    <property type="entry name" value="RNA-binding domain, RBD"/>
    <property type="match status" value="1"/>
</dbReference>
<evidence type="ECO:0000313" key="3">
    <source>
        <dbReference type="Proteomes" id="UP000297239"/>
    </source>
</evidence>
<accession>A0A6N4Q262</accession>
<organism evidence="2 3">
    <name type="scientific">Leptospira kanakyensis</name>
    <dbReference type="NCBI Taxonomy" id="2484968"/>
    <lineage>
        <taxon>Bacteria</taxon>
        <taxon>Pseudomonadati</taxon>
        <taxon>Spirochaetota</taxon>
        <taxon>Spirochaetia</taxon>
        <taxon>Leptospirales</taxon>
        <taxon>Leptospiraceae</taxon>
        <taxon>Leptospira</taxon>
    </lineage>
</organism>
<dbReference type="Proteomes" id="UP000297239">
    <property type="component" value="Unassembled WGS sequence"/>
</dbReference>
<dbReference type="InterPro" id="IPR035979">
    <property type="entry name" value="RBD_domain_sf"/>
</dbReference>